<gene>
    <name evidence="2" type="primary">LOC107763084</name>
</gene>
<protein>
    <submittedName>
        <fullName evidence="2">Uncharacterized protein LOC107763084 isoform X1</fullName>
    </submittedName>
</protein>
<evidence type="ECO:0000313" key="2">
    <source>
        <dbReference type="RefSeq" id="XP_075090828.1"/>
    </source>
</evidence>
<reference evidence="1" key="1">
    <citation type="journal article" date="2014" name="Nat. Commun.">
        <title>The tobacco genome sequence and its comparison with those of tomato and potato.</title>
        <authorList>
            <person name="Sierro N."/>
            <person name="Battey J.N."/>
            <person name="Ouadi S."/>
            <person name="Bakaher N."/>
            <person name="Bovet L."/>
            <person name="Willig A."/>
            <person name="Goepfert S."/>
            <person name="Peitsch M.C."/>
            <person name="Ivanov N.V."/>
        </authorList>
    </citation>
    <scope>NUCLEOTIDE SEQUENCE [LARGE SCALE GENOMIC DNA]</scope>
</reference>
<organism evidence="1 2">
    <name type="scientific">Nicotiana tabacum</name>
    <name type="common">Common tobacco</name>
    <dbReference type="NCBI Taxonomy" id="4097"/>
    <lineage>
        <taxon>Eukaryota</taxon>
        <taxon>Viridiplantae</taxon>
        <taxon>Streptophyta</taxon>
        <taxon>Embryophyta</taxon>
        <taxon>Tracheophyta</taxon>
        <taxon>Spermatophyta</taxon>
        <taxon>Magnoliopsida</taxon>
        <taxon>eudicotyledons</taxon>
        <taxon>Gunneridae</taxon>
        <taxon>Pentapetalae</taxon>
        <taxon>asterids</taxon>
        <taxon>lamiids</taxon>
        <taxon>Solanales</taxon>
        <taxon>Solanaceae</taxon>
        <taxon>Nicotianoideae</taxon>
        <taxon>Nicotianeae</taxon>
        <taxon>Nicotiana</taxon>
    </lineage>
</organism>
<evidence type="ECO:0000313" key="1">
    <source>
        <dbReference type="Proteomes" id="UP000790787"/>
    </source>
</evidence>
<reference evidence="2" key="2">
    <citation type="submission" date="2025-08" db="UniProtKB">
        <authorList>
            <consortium name="RefSeq"/>
        </authorList>
    </citation>
    <scope>IDENTIFICATION</scope>
    <source>
        <tissue evidence="2">Leaf</tissue>
    </source>
</reference>
<dbReference type="Proteomes" id="UP000790787">
    <property type="component" value="Chromosome 17"/>
</dbReference>
<keyword evidence="1" id="KW-1185">Reference proteome</keyword>
<dbReference type="RefSeq" id="XP_075090828.1">
    <property type="nucleotide sequence ID" value="XM_075234727.1"/>
</dbReference>
<accession>A0AC58T0T4</accession>
<name>A0AC58T0T4_TOBAC</name>
<sequence>MCMKQPYFFLSLLIPGPKAPGNDIDVYLEPLVDELQELWYNGVNTYDSSRKENFCMRATLLWTINDFPAYAYLSGWSTKGALACPSCNKETPSTRLKYGRKLSYMGARRFLSPNHKWRGNKRDFNGEVERRPTPKILSGDDILNQLDSLEDIKFGKTQKRKRQEKSKGIHNWRKKSIFFKLPYWKNNLIRHNIDVMHIEKNVCDNIIGTLLDMEGKTKDNLNARRDLKEMVIRKDLHPTQRDGKWYYPVSCYTLSPYEKSKVCKFLKTIKVPDGYSSNLSRCVKLEDRKIYGMKSHDSHILLEQLLPFAIRGVLPNHVYNAITELSIFFRELCSKTIRVGVLDQLATQIPITLSKIEKIFLPIFFDIMVHLVIHLPREAKLAGPVQYRWMYPIERFLRKLKCYVRNRSRPEGSIAEGYIVEESLIFCSRYLHGSEKWYNRVEKNDEDNHVESYYGLSIFEQKGGPLLKDTSRNLEELERKQVHLYVLRNCDEVQPFLKEYEQSNSDMNFDDWFFHRIMQMRKEGNSHVSCGLYSLARGPFDGIQRFKGYEINGFRFHTKQLEGNRVRQNSGVLVRGVTNGQNTNYYGVITEIVELQYFEGKRIVLFQCDWWDVDHIGKGVKIDKYDFVSVNTNRKLATNEPFVLPSQAEQVFFMLRIIFIPICQLF</sequence>
<proteinExistence type="predicted"/>